<name>A0A843V0I2_COLES</name>
<proteinExistence type="predicted"/>
<feature type="compositionally biased region" description="Basic and acidic residues" evidence="1">
    <location>
        <begin position="1"/>
        <end position="16"/>
    </location>
</feature>
<evidence type="ECO:0000313" key="2">
    <source>
        <dbReference type="EMBL" id="MQL89501.1"/>
    </source>
</evidence>
<gene>
    <name evidence="2" type="ORF">Taro_022082</name>
</gene>
<protein>
    <submittedName>
        <fullName evidence="2">Uncharacterized protein</fullName>
    </submittedName>
</protein>
<evidence type="ECO:0000313" key="3">
    <source>
        <dbReference type="Proteomes" id="UP000652761"/>
    </source>
</evidence>
<dbReference type="EMBL" id="NMUH01001154">
    <property type="protein sequence ID" value="MQL89501.1"/>
    <property type="molecule type" value="Genomic_DNA"/>
</dbReference>
<reference evidence="2" key="1">
    <citation type="submission" date="2017-07" db="EMBL/GenBank/DDBJ databases">
        <title>Taro Niue Genome Assembly and Annotation.</title>
        <authorList>
            <person name="Atibalentja N."/>
            <person name="Keating K."/>
            <person name="Fields C.J."/>
        </authorList>
    </citation>
    <scope>NUCLEOTIDE SEQUENCE</scope>
    <source>
        <strain evidence="2">Niue_2</strain>
        <tissue evidence="2">Leaf</tissue>
    </source>
</reference>
<feature type="compositionally biased region" description="Polar residues" evidence="1">
    <location>
        <begin position="64"/>
        <end position="76"/>
    </location>
</feature>
<sequence>MYLTEERTKEDDERCNEASTTKPSASTASSSSSNSVYLSRQKKVRFHHMSLGGQHTESIRTEGSPMTQNNATSNEQGKCRRTEVGKKGKGKMFAKDVGSSALQMIADASRERNAMLERVFAKELGHQSNNGQPNEQEIPSIQQVLRDLKNIPTLPYRVFLKSMNLFTDPNMRILKYMMGVVSTASSNPSIWCVPFCFFWLHLLHETTRFPLHINCAYLAWDVDDCLVHGNDLQWNAYIAINSSGDWIWGKKFPWYEELVQIMTPPRLDE</sequence>
<dbReference type="AlphaFoldDB" id="A0A843V0I2"/>
<feature type="region of interest" description="Disordered" evidence="1">
    <location>
        <begin position="1"/>
        <end position="39"/>
    </location>
</feature>
<organism evidence="2 3">
    <name type="scientific">Colocasia esculenta</name>
    <name type="common">Wild taro</name>
    <name type="synonym">Arum esculentum</name>
    <dbReference type="NCBI Taxonomy" id="4460"/>
    <lineage>
        <taxon>Eukaryota</taxon>
        <taxon>Viridiplantae</taxon>
        <taxon>Streptophyta</taxon>
        <taxon>Embryophyta</taxon>
        <taxon>Tracheophyta</taxon>
        <taxon>Spermatophyta</taxon>
        <taxon>Magnoliopsida</taxon>
        <taxon>Liliopsida</taxon>
        <taxon>Araceae</taxon>
        <taxon>Aroideae</taxon>
        <taxon>Colocasieae</taxon>
        <taxon>Colocasia</taxon>
    </lineage>
</organism>
<accession>A0A843V0I2</accession>
<dbReference type="Proteomes" id="UP000652761">
    <property type="component" value="Unassembled WGS sequence"/>
</dbReference>
<comment type="caution">
    <text evidence="2">The sequence shown here is derived from an EMBL/GenBank/DDBJ whole genome shotgun (WGS) entry which is preliminary data.</text>
</comment>
<keyword evidence="3" id="KW-1185">Reference proteome</keyword>
<feature type="region of interest" description="Disordered" evidence="1">
    <location>
        <begin position="55"/>
        <end position="77"/>
    </location>
</feature>
<evidence type="ECO:0000256" key="1">
    <source>
        <dbReference type="SAM" id="MobiDB-lite"/>
    </source>
</evidence>
<feature type="compositionally biased region" description="Low complexity" evidence="1">
    <location>
        <begin position="18"/>
        <end position="35"/>
    </location>
</feature>